<evidence type="ECO:0000256" key="4">
    <source>
        <dbReference type="SAM" id="Phobius"/>
    </source>
</evidence>
<evidence type="ECO:0000313" key="7">
    <source>
        <dbReference type="Proteomes" id="UP001500416"/>
    </source>
</evidence>
<keyword evidence="7" id="KW-1185">Reference proteome</keyword>
<dbReference type="EMBL" id="BAAABU010000006">
    <property type="protein sequence ID" value="GAA0232885.1"/>
    <property type="molecule type" value="Genomic_DNA"/>
</dbReference>
<evidence type="ECO:0000256" key="3">
    <source>
        <dbReference type="SAM" id="MobiDB-lite"/>
    </source>
</evidence>
<evidence type="ECO:0000259" key="5">
    <source>
        <dbReference type="Pfam" id="PF13490"/>
    </source>
</evidence>
<keyword evidence="4" id="KW-0812">Transmembrane</keyword>
<comment type="caution">
    <text evidence="6">The sequence shown here is derived from an EMBL/GenBank/DDBJ whole genome shotgun (WGS) entry which is preliminary data.</text>
</comment>
<feature type="region of interest" description="Disordered" evidence="3">
    <location>
        <begin position="115"/>
        <end position="146"/>
    </location>
</feature>
<evidence type="ECO:0000256" key="2">
    <source>
        <dbReference type="ARBA" id="ARBA00023163"/>
    </source>
</evidence>
<dbReference type="RefSeq" id="WP_343934848.1">
    <property type="nucleotide sequence ID" value="NZ_BAAABU010000006.1"/>
</dbReference>
<keyword evidence="4" id="KW-0472">Membrane</keyword>
<dbReference type="Pfam" id="PF13490">
    <property type="entry name" value="zf-HC2"/>
    <property type="match status" value="1"/>
</dbReference>
<sequence length="245" mass="25553">MTSRPDHVDVAAYVLGILDEDEVDAFENHLAQCRRCALDLRDFAVLPDLLDEADANGMLRGAAGERPDGRSVRAMLDSVSEDRARRRRNTVLLAAAAAVLLVVLTAVVTVGLSSGPSGPSGDVSAQQSSTVPGPSAVAKSDVSGTVTRTDPATGVWARLSAVPESWGTSVVLEVKGAKGPTRCELVARGRGGETVVVGSWQVGSGGGDKDPVRLNGSVGMKWHEISEFVVRDAKEGSTLVRLPTA</sequence>
<feature type="domain" description="Putative zinc-finger" evidence="5">
    <location>
        <begin position="11"/>
        <end position="37"/>
    </location>
</feature>
<dbReference type="Proteomes" id="UP001500416">
    <property type="component" value="Unassembled WGS sequence"/>
</dbReference>
<organism evidence="6 7">
    <name type="scientific">Saccharothrix mutabilis subsp. mutabilis</name>
    <dbReference type="NCBI Taxonomy" id="66855"/>
    <lineage>
        <taxon>Bacteria</taxon>
        <taxon>Bacillati</taxon>
        <taxon>Actinomycetota</taxon>
        <taxon>Actinomycetes</taxon>
        <taxon>Pseudonocardiales</taxon>
        <taxon>Pseudonocardiaceae</taxon>
        <taxon>Saccharothrix</taxon>
    </lineage>
</organism>
<dbReference type="InterPro" id="IPR027383">
    <property type="entry name" value="Znf_put"/>
</dbReference>
<dbReference type="Gene3D" id="1.10.10.1320">
    <property type="entry name" value="Anti-sigma factor, zinc-finger domain"/>
    <property type="match status" value="1"/>
</dbReference>
<feature type="compositionally biased region" description="Low complexity" evidence="3">
    <location>
        <begin position="115"/>
        <end position="124"/>
    </location>
</feature>
<protein>
    <submittedName>
        <fullName evidence="6">Zf-HC2 domain-containing protein</fullName>
    </submittedName>
</protein>
<proteinExistence type="predicted"/>
<evidence type="ECO:0000313" key="6">
    <source>
        <dbReference type="EMBL" id="GAA0232885.1"/>
    </source>
</evidence>
<dbReference type="InterPro" id="IPR041916">
    <property type="entry name" value="Anti_sigma_zinc_sf"/>
</dbReference>
<feature type="transmembrane region" description="Helical" evidence="4">
    <location>
        <begin position="91"/>
        <end position="112"/>
    </location>
</feature>
<gene>
    <name evidence="6" type="ORF">GCM10010492_34570</name>
</gene>
<reference evidence="6 7" key="1">
    <citation type="journal article" date="2019" name="Int. J. Syst. Evol. Microbiol.">
        <title>The Global Catalogue of Microorganisms (GCM) 10K type strain sequencing project: providing services to taxonomists for standard genome sequencing and annotation.</title>
        <authorList>
            <consortium name="The Broad Institute Genomics Platform"/>
            <consortium name="The Broad Institute Genome Sequencing Center for Infectious Disease"/>
            <person name="Wu L."/>
            <person name="Ma J."/>
        </authorList>
    </citation>
    <scope>NUCLEOTIDE SEQUENCE [LARGE SCALE GENOMIC DNA]</scope>
    <source>
        <strain evidence="6 7">JCM 3380</strain>
    </source>
</reference>
<accession>A0ABN0TXZ8</accession>
<keyword evidence="4" id="KW-1133">Transmembrane helix</keyword>
<keyword evidence="1" id="KW-0805">Transcription regulation</keyword>
<name>A0ABN0TXZ8_9PSEU</name>
<evidence type="ECO:0000256" key="1">
    <source>
        <dbReference type="ARBA" id="ARBA00023015"/>
    </source>
</evidence>
<keyword evidence="2" id="KW-0804">Transcription</keyword>